<evidence type="ECO:0000256" key="4">
    <source>
        <dbReference type="ARBA" id="ARBA00022729"/>
    </source>
</evidence>
<dbReference type="GO" id="GO:0046677">
    <property type="term" value="P:response to antibiotic"/>
    <property type="evidence" value="ECO:0007669"/>
    <property type="project" value="UniProtKB-KW"/>
</dbReference>
<dbReference type="NCBIfam" id="NF000270">
    <property type="entry name" value="bla_class_D_alt"/>
    <property type="match status" value="1"/>
</dbReference>
<accession>A0AA42CMV9</accession>
<sequence length="276" mass="30262">MRVVVKSAGVRSAVLAVLIVTMPGPTRAKTLCTIVSDGVDGKVLLERGDCRTRVTPASTFKIPLAVMGFDSGFLKDAHSPVFPFKEGYPDWGGENWKQPTDPTRWLKYSVVWYSQLVTHQLGEPKLTAYASAFGFGNADFSGDPGKTNGLDRAWIMSSLKVSPLEQVTFLRKLVDRQLPVSPGAMDETLSIVETSPADGGWNAHGKTGAAFPRNPDGTFDEARGYGWYVGWMKKGDRTLLFARLDQDERKERDAPGIRARAAFIKEWPALAATLLP</sequence>
<comment type="similarity">
    <text evidence="2">Belongs to the class-D beta-lactamase family.</text>
</comment>
<dbReference type="GO" id="GO:0008800">
    <property type="term" value="F:beta-lactamase activity"/>
    <property type="evidence" value="ECO:0007669"/>
    <property type="project" value="UniProtKB-EC"/>
</dbReference>
<dbReference type="PANTHER" id="PTHR30627">
    <property type="entry name" value="PEPTIDOGLYCAN D,D-TRANSPEPTIDASE"/>
    <property type="match status" value="1"/>
</dbReference>
<feature type="domain" description="Penicillin-binding protein transpeptidase" evidence="7">
    <location>
        <begin position="49"/>
        <end position="256"/>
    </location>
</feature>
<dbReference type="InterPro" id="IPR001460">
    <property type="entry name" value="PCN-bd_Tpept"/>
</dbReference>
<dbReference type="EMBL" id="JAMOIM010000007">
    <property type="protein sequence ID" value="MCW6508792.1"/>
    <property type="molecule type" value="Genomic_DNA"/>
</dbReference>
<dbReference type="PANTHER" id="PTHR30627:SF6">
    <property type="entry name" value="BETA-LACTAMASE YBXI-RELATED"/>
    <property type="match status" value="1"/>
</dbReference>
<evidence type="ECO:0000256" key="1">
    <source>
        <dbReference type="ARBA" id="ARBA00001526"/>
    </source>
</evidence>
<dbReference type="GO" id="GO:0005886">
    <property type="term" value="C:plasma membrane"/>
    <property type="evidence" value="ECO:0007669"/>
    <property type="project" value="TreeGrafter"/>
</dbReference>
<dbReference type="SUPFAM" id="SSF56601">
    <property type="entry name" value="beta-lactamase/transpeptidase-like"/>
    <property type="match status" value="1"/>
</dbReference>
<evidence type="ECO:0000256" key="3">
    <source>
        <dbReference type="ARBA" id="ARBA00012865"/>
    </source>
</evidence>
<evidence type="ECO:0000313" key="8">
    <source>
        <dbReference type="EMBL" id="MCW6508792.1"/>
    </source>
</evidence>
<name>A0AA42CMV9_9HYPH</name>
<dbReference type="Proteomes" id="UP001165667">
    <property type="component" value="Unassembled WGS sequence"/>
</dbReference>
<keyword evidence="5 8" id="KW-0378">Hydrolase</keyword>
<comment type="catalytic activity">
    <reaction evidence="1">
        <text>a beta-lactam + H2O = a substituted beta-amino acid</text>
        <dbReference type="Rhea" id="RHEA:20401"/>
        <dbReference type="ChEBI" id="CHEBI:15377"/>
        <dbReference type="ChEBI" id="CHEBI:35627"/>
        <dbReference type="ChEBI" id="CHEBI:140347"/>
        <dbReference type="EC" id="3.5.2.6"/>
    </reaction>
</comment>
<evidence type="ECO:0000256" key="6">
    <source>
        <dbReference type="ARBA" id="ARBA00023251"/>
    </source>
</evidence>
<dbReference type="GO" id="GO:0071555">
    <property type="term" value="P:cell wall organization"/>
    <property type="evidence" value="ECO:0007669"/>
    <property type="project" value="TreeGrafter"/>
</dbReference>
<reference evidence="8" key="1">
    <citation type="submission" date="2022-05" db="EMBL/GenBank/DDBJ databases">
        <authorList>
            <person name="Pankratov T."/>
        </authorList>
    </citation>
    <scope>NUCLEOTIDE SEQUENCE</scope>
    <source>
        <strain evidence="8">BP6-180914</strain>
    </source>
</reference>
<dbReference type="Gene3D" id="3.40.710.10">
    <property type="entry name" value="DD-peptidase/beta-lactamase superfamily"/>
    <property type="match status" value="1"/>
</dbReference>
<evidence type="ECO:0000256" key="2">
    <source>
        <dbReference type="ARBA" id="ARBA00007898"/>
    </source>
</evidence>
<dbReference type="InterPro" id="IPR012338">
    <property type="entry name" value="Beta-lactam/transpept-like"/>
</dbReference>
<comment type="caution">
    <text evidence="8">The sequence shown here is derived from an EMBL/GenBank/DDBJ whole genome shotgun (WGS) entry which is preliminary data.</text>
</comment>
<proteinExistence type="inferred from homology"/>
<dbReference type="EC" id="3.5.2.6" evidence="3"/>
<gene>
    <name evidence="8" type="primary">blaOXA</name>
    <name evidence="8" type="ORF">M8523_12260</name>
</gene>
<dbReference type="GO" id="GO:0008658">
    <property type="term" value="F:penicillin binding"/>
    <property type="evidence" value="ECO:0007669"/>
    <property type="project" value="InterPro"/>
</dbReference>
<dbReference type="AlphaFoldDB" id="A0AA42CMV9"/>
<keyword evidence="6" id="KW-0046">Antibiotic resistance</keyword>
<dbReference type="InterPro" id="IPR050515">
    <property type="entry name" value="Beta-lactam/transpept"/>
</dbReference>
<protein>
    <recommendedName>
        <fullName evidence="3">beta-lactamase</fullName>
        <ecNumber evidence="3">3.5.2.6</ecNumber>
    </recommendedName>
</protein>
<keyword evidence="4" id="KW-0732">Signal</keyword>
<dbReference type="Pfam" id="PF00905">
    <property type="entry name" value="Transpeptidase"/>
    <property type="match status" value="1"/>
</dbReference>
<dbReference type="RefSeq" id="WP_282585162.1">
    <property type="nucleotide sequence ID" value="NZ_JAMOIM010000007.1"/>
</dbReference>
<evidence type="ECO:0000259" key="7">
    <source>
        <dbReference type="Pfam" id="PF00905"/>
    </source>
</evidence>
<evidence type="ECO:0000313" key="9">
    <source>
        <dbReference type="Proteomes" id="UP001165667"/>
    </source>
</evidence>
<organism evidence="8 9">
    <name type="scientific">Lichenifustis flavocetrariae</name>
    <dbReference type="NCBI Taxonomy" id="2949735"/>
    <lineage>
        <taxon>Bacteria</taxon>
        <taxon>Pseudomonadati</taxon>
        <taxon>Pseudomonadota</taxon>
        <taxon>Alphaproteobacteria</taxon>
        <taxon>Hyphomicrobiales</taxon>
        <taxon>Lichenihabitantaceae</taxon>
        <taxon>Lichenifustis</taxon>
    </lineage>
</organism>
<evidence type="ECO:0000256" key="5">
    <source>
        <dbReference type="ARBA" id="ARBA00022801"/>
    </source>
</evidence>
<keyword evidence="9" id="KW-1185">Reference proteome</keyword>